<dbReference type="EMBL" id="CP070499">
    <property type="protein sequence ID" value="QSB13397.1"/>
    <property type="molecule type" value="Genomic_DNA"/>
</dbReference>
<dbReference type="KEGG" id="nhy:JQS43_17460"/>
<gene>
    <name evidence="1" type="ORF">JQS43_17460</name>
</gene>
<name>A0A895Y6M1_9ACTN</name>
<accession>A0A895Y6M1</accession>
<organism evidence="1 2">
    <name type="scientific">Natronosporangium hydrolyticum</name>
    <dbReference type="NCBI Taxonomy" id="2811111"/>
    <lineage>
        <taxon>Bacteria</taxon>
        <taxon>Bacillati</taxon>
        <taxon>Actinomycetota</taxon>
        <taxon>Actinomycetes</taxon>
        <taxon>Micromonosporales</taxon>
        <taxon>Micromonosporaceae</taxon>
        <taxon>Natronosporangium</taxon>
    </lineage>
</organism>
<evidence type="ECO:0000313" key="1">
    <source>
        <dbReference type="EMBL" id="QSB13397.1"/>
    </source>
</evidence>
<sequence>MSTLAPERTAAETVDAWRRGLDDSWENPAGPRFLGDYTESEITLTGGQTNDPATMGSLCTGGICTACC</sequence>
<dbReference type="RefSeq" id="WP_239675478.1">
    <property type="nucleotide sequence ID" value="NZ_CP070499.1"/>
</dbReference>
<dbReference type="InterPro" id="IPR046197">
    <property type="entry name" value="DUF6229"/>
</dbReference>
<proteinExistence type="predicted"/>
<dbReference type="Proteomes" id="UP000662857">
    <property type="component" value="Chromosome"/>
</dbReference>
<dbReference type="AlphaFoldDB" id="A0A895Y6M1"/>
<keyword evidence="2" id="KW-1185">Reference proteome</keyword>
<dbReference type="Pfam" id="PF19740">
    <property type="entry name" value="DUF6229"/>
    <property type="match status" value="1"/>
</dbReference>
<reference evidence="1" key="1">
    <citation type="submission" date="2021-02" db="EMBL/GenBank/DDBJ databases">
        <title>Natrosporangium hydrolyticum gen. nov., sp. nov, a haloalkaliphilic actinobacterium from a soda solonchak soil.</title>
        <authorList>
            <person name="Sorokin D.Y."/>
            <person name="Khijniak T.V."/>
            <person name="Zakharycheva A.P."/>
            <person name="Boueva O.V."/>
            <person name="Ariskina E.V."/>
            <person name="Hahnke R.L."/>
            <person name="Bunk B."/>
            <person name="Sproer C."/>
            <person name="Schumann P."/>
            <person name="Evtushenko L.I."/>
            <person name="Kublanov I.V."/>
        </authorList>
    </citation>
    <scope>NUCLEOTIDE SEQUENCE</scope>
    <source>
        <strain evidence="1">DSM 106523</strain>
    </source>
</reference>
<protein>
    <submittedName>
        <fullName evidence="1">Uncharacterized protein</fullName>
    </submittedName>
</protein>
<evidence type="ECO:0000313" key="2">
    <source>
        <dbReference type="Proteomes" id="UP000662857"/>
    </source>
</evidence>